<evidence type="ECO:0000256" key="5">
    <source>
        <dbReference type="ARBA" id="ARBA00047508"/>
    </source>
</evidence>
<dbReference type="HOGENOM" id="CLU_030903_1_0_1"/>
<dbReference type="PANTHER" id="PTHR21225:SF18">
    <property type="entry name" value="PHOSPHO-2-DEHYDRO-3-DEOXYHEPTONATE ALDOLASE, PHENYLALANINE-INHIBITED"/>
    <property type="match status" value="1"/>
</dbReference>
<dbReference type="OrthoDB" id="4699125at2759"/>
<dbReference type="GO" id="GO:0008652">
    <property type="term" value="P:amino acid biosynthetic process"/>
    <property type="evidence" value="ECO:0007669"/>
    <property type="project" value="UniProtKB-KW"/>
</dbReference>
<dbReference type="InterPro" id="IPR013785">
    <property type="entry name" value="Aldolase_TIM"/>
</dbReference>
<comment type="similarity">
    <text evidence="1 6">Belongs to the class-I DAHP synthase family.</text>
</comment>
<protein>
    <recommendedName>
        <fullName evidence="6">Phospho-2-dehydro-3-deoxyheptonate aldolase</fullName>
        <ecNumber evidence="6">2.5.1.54</ecNumber>
    </recommendedName>
</protein>
<dbReference type="InterPro" id="IPR006218">
    <property type="entry name" value="DAHP1/KDSA"/>
</dbReference>
<dbReference type="GO" id="GO:0009073">
    <property type="term" value="P:aromatic amino acid family biosynthetic process"/>
    <property type="evidence" value="ECO:0007669"/>
    <property type="project" value="UniProtKB-KW"/>
</dbReference>
<dbReference type="PANTHER" id="PTHR21225">
    <property type="entry name" value="PHOSPHO-2-DEHYDRO-3-DEOXYHEPTONATE ALDOLASE DAHP SYNTHETASE"/>
    <property type="match status" value="1"/>
</dbReference>
<evidence type="ECO:0000313" key="8">
    <source>
        <dbReference type="EMBL" id="EGS17937.1"/>
    </source>
</evidence>
<dbReference type="NCBIfam" id="TIGR00034">
    <property type="entry name" value="aroFGH"/>
    <property type="match status" value="1"/>
</dbReference>
<dbReference type="GO" id="GO:0003849">
    <property type="term" value="F:3-deoxy-7-phosphoheptulonate synthase activity"/>
    <property type="evidence" value="ECO:0007669"/>
    <property type="project" value="UniProtKB-EC"/>
</dbReference>
<dbReference type="AlphaFoldDB" id="G0SES1"/>
<comment type="catalytic activity">
    <reaction evidence="5 6">
        <text>D-erythrose 4-phosphate + phosphoenolpyruvate + H2O = 7-phospho-2-dehydro-3-deoxy-D-arabino-heptonate + phosphate</text>
        <dbReference type="Rhea" id="RHEA:14717"/>
        <dbReference type="ChEBI" id="CHEBI:15377"/>
        <dbReference type="ChEBI" id="CHEBI:16897"/>
        <dbReference type="ChEBI" id="CHEBI:43474"/>
        <dbReference type="ChEBI" id="CHEBI:58394"/>
        <dbReference type="ChEBI" id="CHEBI:58702"/>
        <dbReference type="EC" id="2.5.1.54"/>
    </reaction>
</comment>
<reference evidence="8 9" key="1">
    <citation type="journal article" date="2011" name="Cell">
        <title>Insight into structure and assembly of the nuclear pore complex by utilizing the genome of a eukaryotic thermophile.</title>
        <authorList>
            <person name="Amlacher S."/>
            <person name="Sarges P."/>
            <person name="Flemming D."/>
            <person name="van Noort V."/>
            <person name="Kunze R."/>
            <person name="Devos D.P."/>
            <person name="Arumugam M."/>
            <person name="Bork P."/>
            <person name="Hurt E."/>
        </authorList>
    </citation>
    <scope>NUCLEOTIDE SEQUENCE [LARGE SCALE GENOMIC DNA]</scope>
    <source>
        <strain evidence="9">DSM 1495 / CBS 144.50 / IMI 039719</strain>
    </source>
</reference>
<dbReference type="InterPro" id="IPR006219">
    <property type="entry name" value="DAHP_synth_1"/>
</dbReference>
<dbReference type="Proteomes" id="UP000008066">
    <property type="component" value="Unassembled WGS sequence"/>
</dbReference>
<dbReference type="KEGG" id="cthr:CTHT_0059500"/>
<dbReference type="OMA" id="DINTGLR"/>
<evidence type="ECO:0000259" key="7">
    <source>
        <dbReference type="Pfam" id="PF00793"/>
    </source>
</evidence>
<evidence type="ECO:0000256" key="4">
    <source>
        <dbReference type="ARBA" id="ARBA00023141"/>
    </source>
</evidence>
<name>G0SES1_CHATD</name>
<gene>
    <name evidence="8" type="ORF">CTHT_0059500</name>
</gene>
<organism evidence="9">
    <name type="scientific">Chaetomium thermophilum (strain DSM 1495 / CBS 144.50 / IMI 039719)</name>
    <name type="common">Thermochaetoides thermophila</name>
    <dbReference type="NCBI Taxonomy" id="759272"/>
    <lineage>
        <taxon>Eukaryota</taxon>
        <taxon>Fungi</taxon>
        <taxon>Dikarya</taxon>
        <taxon>Ascomycota</taxon>
        <taxon>Pezizomycotina</taxon>
        <taxon>Sordariomycetes</taxon>
        <taxon>Sordariomycetidae</taxon>
        <taxon>Sordariales</taxon>
        <taxon>Chaetomiaceae</taxon>
        <taxon>Thermochaetoides</taxon>
    </lineage>
</organism>
<dbReference type="NCBIfam" id="NF009395">
    <property type="entry name" value="PRK12755.1"/>
    <property type="match status" value="1"/>
</dbReference>
<evidence type="ECO:0000256" key="3">
    <source>
        <dbReference type="ARBA" id="ARBA00022679"/>
    </source>
</evidence>
<dbReference type="RefSeq" id="XP_006696268.1">
    <property type="nucleotide sequence ID" value="XM_006696205.1"/>
</dbReference>
<evidence type="ECO:0000256" key="6">
    <source>
        <dbReference type="PIRNR" id="PIRNR001361"/>
    </source>
</evidence>
<evidence type="ECO:0000256" key="1">
    <source>
        <dbReference type="ARBA" id="ARBA00007985"/>
    </source>
</evidence>
<dbReference type="EC" id="2.5.1.54" evidence="6"/>
<dbReference type="EMBL" id="GL988046">
    <property type="protein sequence ID" value="EGS17937.1"/>
    <property type="molecule type" value="Genomic_DNA"/>
</dbReference>
<keyword evidence="3 6" id="KW-0808">Transferase</keyword>
<keyword evidence="4 6" id="KW-0057">Aromatic amino acid biosynthesis</keyword>
<dbReference type="STRING" id="759272.G0SES1"/>
<dbReference type="eggNOG" id="ENOG502QPSU">
    <property type="taxonomic scope" value="Eukaryota"/>
</dbReference>
<dbReference type="PIRSF" id="PIRSF001361">
    <property type="entry name" value="DAHP_synthase"/>
    <property type="match status" value="1"/>
</dbReference>
<sequence>MSTFYIENKNVGNKAESEDWRIRGYNPLTPPNLLQHEIPQTVESKRTVLQGREEAVSIIHGTDEKQRLLVVVGPCSIHDPKAALEYCDLLLKEKEKHKDELLIVMRSYLEKPRTTIGWKGLINDPDIDNSFNINKGLRISRQLFVDLTSKGMPIASEMLDTISPQFLADLLSVGAVGARTTESQLHRELASGLSFPVGFKNGTDGTLTVAVDAIGAVKHPHHFLSVTKPGVVAILGTIGNEDCFVILRGGSRGTNYDAQSIAEAKAALAKAGLKQRLMVDCSHGNSLKNHKNQPKVAACLAEQIANGEEGIMGVMIESNINEGNQKVPPEGPCALKYGVSITDACIGWDDTVKVLDMLADAVKKRREVLAQKAASA</sequence>
<dbReference type="Pfam" id="PF00793">
    <property type="entry name" value="DAHP_synth_1"/>
    <property type="match status" value="1"/>
</dbReference>
<dbReference type="GeneID" id="18259988"/>
<accession>G0SES1</accession>
<proteinExistence type="inferred from homology"/>
<dbReference type="FunFam" id="3.20.20.70:FF:000005">
    <property type="entry name" value="Phospho-2-dehydro-3-deoxyheptonate aldolase"/>
    <property type="match status" value="1"/>
</dbReference>
<dbReference type="GO" id="GO:0005737">
    <property type="term" value="C:cytoplasm"/>
    <property type="evidence" value="ECO:0007669"/>
    <property type="project" value="TreeGrafter"/>
</dbReference>
<keyword evidence="9" id="KW-1185">Reference proteome</keyword>
<feature type="domain" description="DAHP synthetase I/KDSA" evidence="7">
    <location>
        <begin position="57"/>
        <end position="354"/>
    </location>
</feature>
<evidence type="ECO:0000313" key="9">
    <source>
        <dbReference type="Proteomes" id="UP000008066"/>
    </source>
</evidence>
<keyword evidence="2 6" id="KW-0028">Amino-acid biosynthesis</keyword>
<dbReference type="Gene3D" id="3.20.20.70">
    <property type="entry name" value="Aldolase class I"/>
    <property type="match status" value="1"/>
</dbReference>
<dbReference type="SUPFAM" id="SSF51569">
    <property type="entry name" value="Aldolase"/>
    <property type="match status" value="1"/>
</dbReference>
<evidence type="ECO:0000256" key="2">
    <source>
        <dbReference type="ARBA" id="ARBA00022605"/>
    </source>
</evidence>